<organism evidence="2 3">
    <name type="scientific">Prunus armeniaca</name>
    <name type="common">Apricot</name>
    <name type="synonym">Armeniaca vulgaris</name>
    <dbReference type="NCBI Taxonomy" id="36596"/>
    <lineage>
        <taxon>Eukaryota</taxon>
        <taxon>Viridiplantae</taxon>
        <taxon>Streptophyta</taxon>
        <taxon>Embryophyta</taxon>
        <taxon>Tracheophyta</taxon>
        <taxon>Spermatophyta</taxon>
        <taxon>Magnoliopsida</taxon>
        <taxon>eudicotyledons</taxon>
        <taxon>Gunneridae</taxon>
        <taxon>Pentapetalae</taxon>
        <taxon>rosids</taxon>
        <taxon>fabids</taxon>
        <taxon>Rosales</taxon>
        <taxon>Rosaceae</taxon>
        <taxon>Amygdaloideae</taxon>
        <taxon>Amygdaleae</taxon>
        <taxon>Prunus</taxon>
    </lineage>
</organism>
<keyword evidence="1" id="KW-0472">Membrane</keyword>
<evidence type="ECO:0000313" key="2">
    <source>
        <dbReference type="EMBL" id="CAB4310289.1"/>
    </source>
</evidence>
<keyword evidence="3" id="KW-1185">Reference proteome</keyword>
<keyword evidence="1" id="KW-1133">Transmembrane helix</keyword>
<dbReference type="Proteomes" id="UP000507245">
    <property type="component" value="Unassembled WGS sequence"/>
</dbReference>
<accession>A0A6J5X963</accession>
<evidence type="ECO:0000256" key="1">
    <source>
        <dbReference type="SAM" id="Phobius"/>
    </source>
</evidence>
<feature type="transmembrane region" description="Helical" evidence="1">
    <location>
        <begin position="20"/>
        <end position="41"/>
    </location>
</feature>
<evidence type="ECO:0000313" key="3">
    <source>
        <dbReference type="Proteomes" id="UP000507245"/>
    </source>
</evidence>
<protein>
    <submittedName>
        <fullName evidence="2">Uncharacterized protein</fullName>
    </submittedName>
</protein>
<reference evidence="3" key="1">
    <citation type="journal article" date="2020" name="Genome Biol.">
        <title>Gamete binning: chromosome-level and haplotype-resolved genome assembly enabled by high-throughput single-cell sequencing of gamete genomes.</title>
        <authorList>
            <person name="Campoy J.A."/>
            <person name="Sun H."/>
            <person name="Goel M."/>
            <person name="Jiao W.-B."/>
            <person name="Folz-Donahue K."/>
            <person name="Wang N."/>
            <person name="Rubio M."/>
            <person name="Liu C."/>
            <person name="Kukat C."/>
            <person name="Ruiz D."/>
            <person name="Huettel B."/>
            <person name="Schneeberger K."/>
        </authorList>
    </citation>
    <scope>NUCLEOTIDE SEQUENCE [LARGE SCALE GENOMIC DNA]</scope>
    <source>
        <strain evidence="3">cv. Rojo Pasion</strain>
    </source>
</reference>
<name>A0A6J5X963_PRUAR</name>
<keyword evidence="1" id="KW-0812">Transmembrane</keyword>
<gene>
    <name evidence="2" type="ORF">ORAREDHAP_LOCUS32109</name>
</gene>
<dbReference type="AlphaFoldDB" id="A0A6J5X963"/>
<dbReference type="EMBL" id="CAEKKB010000005">
    <property type="protein sequence ID" value="CAB4310289.1"/>
    <property type="molecule type" value="Genomic_DNA"/>
</dbReference>
<proteinExistence type="predicted"/>
<sequence>MDKQPADLTGWDRKTRKSRTFILLSYGDCLPSLALVVEMAVEAHLYRIRRNLKQLVLPPWNVIAVGGFEQAIKN</sequence>